<keyword evidence="3" id="KW-1185">Reference proteome</keyword>
<sequence>MTLLKFIQLDTGWGRAWVLEGVAIEQIRMAAAAKSYDGDCTGLWICGTPDLRSSSVALFSQYFFLFSYFGIRLLISKTHNNMMGSHFDEFWLLMCDEGCMSEGIGCSGGMYLNMTMRAGRAG</sequence>
<keyword evidence="1" id="KW-0812">Transmembrane</keyword>
<dbReference type="AlphaFoldDB" id="A0A6G1KKN2"/>
<evidence type="ECO:0000313" key="2">
    <source>
        <dbReference type="EMBL" id="KAF2713183.1"/>
    </source>
</evidence>
<reference evidence="2" key="1">
    <citation type="journal article" date="2020" name="Stud. Mycol.">
        <title>101 Dothideomycetes genomes: a test case for predicting lifestyles and emergence of pathogens.</title>
        <authorList>
            <person name="Haridas S."/>
            <person name="Albert R."/>
            <person name="Binder M."/>
            <person name="Bloem J."/>
            <person name="Labutti K."/>
            <person name="Salamov A."/>
            <person name="Andreopoulos B."/>
            <person name="Baker S."/>
            <person name="Barry K."/>
            <person name="Bills G."/>
            <person name="Bluhm B."/>
            <person name="Cannon C."/>
            <person name="Castanera R."/>
            <person name="Culley D."/>
            <person name="Daum C."/>
            <person name="Ezra D."/>
            <person name="Gonzalez J."/>
            <person name="Henrissat B."/>
            <person name="Kuo A."/>
            <person name="Liang C."/>
            <person name="Lipzen A."/>
            <person name="Lutzoni F."/>
            <person name="Magnuson J."/>
            <person name="Mondo S."/>
            <person name="Nolan M."/>
            <person name="Ohm R."/>
            <person name="Pangilinan J."/>
            <person name="Park H.-J."/>
            <person name="Ramirez L."/>
            <person name="Alfaro M."/>
            <person name="Sun H."/>
            <person name="Tritt A."/>
            <person name="Yoshinaga Y."/>
            <person name="Zwiers L.-H."/>
            <person name="Turgeon B."/>
            <person name="Goodwin S."/>
            <person name="Spatafora J."/>
            <person name="Crous P."/>
            <person name="Grigoriev I."/>
        </authorList>
    </citation>
    <scope>NUCLEOTIDE SEQUENCE</scope>
    <source>
        <strain evidence="2">CBS 279.74</strain>
    </source>
</reference>
<gene>
    <name evidence="2" type="ORF">K504DRAFT_132791</name>
</gene>
<protein>
    <submittedName>
        <fullName evidence="2">Uncharacterized protein</fullName>
    </submittedName>
</protein>
<feature type="transmembrane region" description="Helical" evidence="1">
    <location>
        <begin position="56"/>
        <end position="75"/>
    </location>
</feature>
<dbReference type="Proteomes" id="UP000799428">
    <property type="component" value="Unassembled WGS sequence"/>
</dbReference>
<keyword evidence="1" id="KW-0472">Membrane</keyword>
<evidence type="ECO:0000256" key="1">
    <source>
        <dbReference type="SAM" id="Phobius"/>
    </source>
</evidence>
<evidence type="ECO:0000313" key="3">
    <source>
        <dbReference type="Proteomes" id="UP000799428"/>
    </source>
</evidence>
<accession>A0A6G1KKN2</accession>
<name>A0A6G1KKN2_9PLEO</name>
<keyword evidence="1" id="KW-1133">Transmembrane helix</keyword>
<dbReference type="EMBL" id="MU005765">
    <property type="protein sequence ID" value="KAF2713183.1"/>
    <property type="molecule type" value="Genomic_DNA"/>
</dbReference>
<organism evidence="2 3">
    <name type="scientific">Pleomassaria siparia CBS 279.74</name>
    <dbReference type="NCBI Taxonomy" id="1314801"/>
    <lineage>
        <taxon>Eukaryota</taxon>
        <taxon>Fungi</taxon>
        <taxon>Dikarya</taxon>
        <taxon>Ascomycota</taxon>
        <taxon>Pezizomycotina</taxon>
        <taxon>Dothideomycetes</taxon>
        <taxon>Pleosporomycetidae</taxon>
        <taxon>Pleosporales</taxon>
        <taxon>Pleomassariaceae</taxon>
        <taxon>Pleomassaria</taxon>
    </lineage>
</organism>
<proteinExistence type="predicted"/>